<evidence type="ECO:0008006" key="3">
    <source>
        <dbReference type="Google" id="ProtNLM"/>
    </source>
</evidence>
<evidence type="ECO:0000313" key="1">
    <source>
        <dbReference type="EMBL" id="SLN00024.1"/>
    </source>
</evidence>
<keyword evidence="2" id="KW-1185">Reference proteome</keyword>
<name>A0A1X6XL34_9MICO</name>
<sequence>MTRRSGRHEDFQTAIDDPTVLDLRSSLAQKKSIADSEQLRRLEHLSVLDAYRFYKPDDVIGGTSAAIIHGIPLSRGFPPQRTRRTRTDAAGREYDARLTLGAPGSPVRVEVWNVRRTYTSRWVVRRQAELGDTQRTPRWQGVPVTTAPRTAIDLARIGTTLDGLVACDWLLADAAGRHGHDGRQRMRERMAEAINDCSGLRGVNRARAALDSATGSSESVSESIALHRMNELGIEDIRQQIVIRDSEDSVIGRVDFLVVAADSTPVVIEVDGAIKYSGYHSVGTAGADNPLFREKKREDALRRMGYRVVRLVWADLWDVSRLRMLLREAHIAC</sequence>
<organism evidence="1 2">
    <name type="scientific">Brevibacterium yomogidense</name>
    <dbReference type="NCBI Taxonomy" id="946573"/>
    <lineage>
        <taxon>Bacteria</taxon>
        <taxon>Bacillati</taxon>
        <taxon>Actinomycetota</taxon>
        <taxon>Actinomycetes</taxon>
        <taxon>Micrococcales</taxon>
        <taxon>Brevibacteriaceae</taxon>
        <taxon>Brevibacterium</taxon>
    </lineage>
</organism>
<protein>
    <recommendedName>
        <fullName evidence="3">DUF559 domain-containing protein</fullName>
    </recommendedName>
</protein>
<dbReference type="RefSeq" id="WP_143275882.1">
    <property type="nucleotide sequence ID" value="NZ_FWFF01000019.1"/>
</dbReference>
<gene>
    <name evidence="1" type="ORF">FM105_12070</name>
</gene>
<dbReference type="AlphaFoldDB" id="A0A1X6XL34"/>
<proteinExistence type="predicted"/>
<dbReference type="EMBL" id="FWFF01000019">
    <property type="protein sequence ID" value="SLN00024.1"/>
    <property type="molecule type" value="Genomic_DNA"/>
</dbReference>
<dbReference type="Proteomes" id="UP000196581">
    <property type="component" value="Unassembled WGS sequence"/>
</dbReference>
<accession>A0A1X6XL34</accession>
<reference evidence="2" key="1">
    <citation type="submission" date="2017-02" db="EMBL/GenBank/DDBJ databases">
        <authorList>
            <person name="Dridi B."/>
        </authorList>
    </citation>
    <scope>NUCLEOTIDE SEQUENCE [LARGE SCALE GENOMIC DNA]</scope>
    <source>
        <strain evidence="2">B Co 03.10</strain>
    </source>
</reference>
<evidence type="ECO:0000313" key="2">
    <source>
        <dbReference type="Proteomes" id="UP000196581"/>
    </source>
</evidence>